<keyword evidence="3 4" id="KW-0539">Nucleus</keyword>
<dbReference type="InterPro" id="IPR039774">
    <property type="entry name" value="Sin3-like"/>
</dbReference>
<dbReference type="SUPFAM" id="SSF47762">
    <property type="entry name" value="PAH2 domain"/>
    <property type="match status" value="1"/>
</dbReference>
<dbReference type="EMBL" id="CM002869">
    <property type="protein sequence ID" value="KFK43926.1"/>
    <property type="molecule type" value="Genomic_DNA"/>
</dbReference>
<gene>
    <name evidence="5" type="ordered locus">AALP_Aa1g192100</name>
</gene>
<keyword evidence="2" id="KW-0678">Repressor</keyword>
<organism evidence="5 6">
    <name type="scientific">Arabis alpina</name>
    <name type="common">Alpine rock-cress</name>
    <dbReference type="NCBI Taxonomy" id="50452"/>
    <lineage>
        <taxon>Eukaryota</taxon>
        <taxon>Viridiplantae</taxon>
        <taxon>Streptophyta</taxon>
        <taxon>Embryophyta</taxon>
        <taxon>Tracheophyta</taxon>
        <taxon>Spermatophyta</taxon>
        <taxon>Magnoliopsida</taxon>
        <taxon>eudicotyledons</taxon>
        <taxon>Gunneridae</taxon>
        <taxon>Pentapetalae</taxon>
        <taxon>rosids</taxon>
        <taxon>malvids</taxon>
        <taxon>Brassicales</taxon>
        <taxon>Brassicaceae</taxon>
        <taxon>Arabideae</taxon>
        <taxon>Arabis</taxon>
    </lineage>
</organism>
<evidence type="ECO:0000256" key="4">
    <source>
        <dbReference type="PROSITE-ProRule" id="PRU00810"/>
    </source>
</evidence>
<dbReference type="PANTHER" id="PTHR12346:SF0">
    <property type="entry name" value="SIN3A, ISOFORM G"/>
    <property type="match status" value="1"/>
</dbReference>
<dbReference type="GO" id="GO:0000785">
    <property type="term" value="C:chromatin"/>
    <property type="evidence" value="ECO:0007669"/>
    <property type="project" value="TreeGrafter"/>
</dbReference>
<evidence type="ECO:0000313" key="6">
    <source>
        <dbReference type="Proteomes" id="UP000029120"/>
    </source>
</evidence>
<dbReference type="InterPro" id="IPR036600">
    <property type="entry name" value="PAH_sf"/>
</dbReference>
<evidence type="ECO:0000313" key="5">
    <source>
        <dbReference type="EMBL" id="KFK43926.1"/>
    </source>
</evidence>
<dbReference type="Proteomes" id="UP000029120">
    <property type="component" value="Chromosome 1"/>
</dbReference>
<dbReference type="OrthoDB" id="10265969at2759"/>
<name>A0A087HP74_ARAAL</name>
<evidence type="ECO:0000256" key="2">
    <source>
        <dbReference type="ARBA" id="ARBA00022491"/>
    </source>
</evidence>
<protein>
    <submittedName>
        <fullName evidence="5">Uncharacterized protein</fullName>
    </submittedName>
</protein>
<dbReference type="AlphaFoldDB" id="A0A087HP74"/>
<accession>A0A087HP74</accession>
<dbReference type="eggNOG" id="KOG4204">
    <property type="taxonomic scope" value="Eukaryota"/>
</dbReference>
<dbReference type="InterPro" id="IPR003822">
    <property type="entry name" value="PAH"/>
</dbReference>
<dbReference type="Pfam" id="PF02671">
    <property type="entry name" value="PAH"/>
    <property type="match status" value="1"/>
</dbReference>
<dbReference type="GO" id="GO:0000118">
    <property type="term" value="C:histone deacetylase complex"/>
    <property type="evidence" value="ECO:0007669"/>
    <property type="project" value="TreeGrafter"/>
</dbReference>
<dbReference type="PROSITE" id="PS51477">
    <property type="entry name" value="PAH"/>
    <property type="match status" value="1"/>
</dbReference>
<sequence length="134" mass="15468">MLMLRDPNEENCVLIQVFLAVSRSRWLRRQSSSSQFLLADFSSQSFFGTDAISIFDSFALARFQGDDRVYKSFSDIFNMYRKDSKSITEVYQEVAILPREHTDLIVEFTHYLPLIRTGSLLHILGVALVHNILT</sequence>
<keyword evidence="6" id="KW-1185">Reference proteome</keyword>
<evidence type="ECO:0000256" key="3">
    <source>
        <dbReference type="ARBA" id="ARBA00023242"/>
    </source>
</evidence>
<dbReference type="GO" id="GO:0003714">
    <property type="term" value="F:transcription corepressor activity"/>
    <property type="evidence" value="ECO:0007669"/>
    <property type="project" value="InterPro"/>
</dbReference>
<comment type="subcellular location">
    <subcellularLocation>
        <location evidence="1 4">Nucleus</location>
    </subcellularLocation>
</comment>
<reference evidence="6" key="1">
    <citation type="journal article" date="2015" name="Nat. Plants">
        <title>Genome expansion of Arabis alpina linked with retrotransposition and reduced symmetric DNA methylation.</title>
        <authorList>
            <person name="Willing E.M."/>
            <person name="Rawat V."/>
            <person name="Mandakova T."/>
            <person name="Maumus F."/>
            <person name="James G.V."/>
            <person name="Nordstroem K.J."/>
            <person name="Becker C."/>
            <person name="Warthmann N."/>
            <person name="Chica C."/>
            <person name="Szarzynska B."/>
            <person name="Zytnicki M."/>
            <person name="Albani M.C."/>
            <person name="Kiefer C."/>
            <person name="Bergonzi S."/>
            <person name="Castaings L."/>
            <person name="Mateos J.L."/>
            <person name="Berns M.C."/>
            <person name="Bujdoso N."/>
            <person name="Piofczyk T."/>
            <person name="de Lorenzo L."/>
            <person name="Barrero-Sicilia C."/>
            <person name="Mateos I."/>
            <person name="Piednoel M."/>
            <person name="Hagmann J."/>
            <person name="Chen-Min-Tao R."/>
            <person name="Iglesias-Fernandez R."/>
            <person name="Schuster S.C."/>
            <person name="Alonso-Blanco C."/>
            <person name="Roudier F."/>
            <person name="Carbonero P."/>
            <person name="Paz-Ares J."/>
            <person name="Davis S.J."/>
            <person name="Pecinka A."/>
            <person name="Quesneville H."/>
            <person name="Colot V."/>
            <person name="Lysak M.A."/>
            <person name="Weigel D."/>
            <person name="Coupland G."/>
            <person name="Schneeberger K."/>
        </authorList>
    </citation>
    <scope>NUCLEOTIDE SEQUENCE [LARGE SCALE GENOMIC DNA]</scope>
    <source>
        <strain evidence="6">cv. Pajares</strain>
    </source>
</reference>
<dbReference type="Gene3D" id="1.20.1160.11">
    <property type="entry name" value="Paired amphipathic helix"/>
    <property type="match status" value="1"/>
</dbReference>
<dbReference type="PANTHER" id="PTHR12346">
    <property type="entry name" value="SIN3B-RELATED"/>
    <property type="match status" value="1"/>
</dbReference>
<dbReference type="Gramene" id="KFK43926">
    <property type="protein sequence ID" value="KFK43926"/>
    <property type="gene ID" value="AALP_AA1G192100"/>
</dbReference>
<evidence type="ECO:0000256" key="1">
    <source>
        <dbReference type="ARBA" id="ARBA00004123"/>
    </source>
</evidence>
<dbReference type="GO" id="GO:0000122">
    <property type="term" value="P:negative regulation of transcription by RNA polymerase II"/>
    <property type="evidence" value="ECO:0007669"/>
    <property type="project" value="TreeGrafter"/>
</dbReference>
<proteinExistence type="predicted"/>